<dbReference type="EMBL" id="JACCCZ010000001">
    <property type="protein sequence ID" value="NYG03015.1"/>
    <property type="molecule type" value="Genomic_DNA"/>
</dbReference>
<reference evidence="6 7" key="1">
    <citation type="submission" date="2020-07" db="EMBL/GenBank/DDBJ databases">
        <title>Sequencing the genomes of 1000 actinobacteria strains.</title>
        <authorList>
            <person name="Klenk H.-P."/>
        </authorList>
    </citation>
    <scope>NUCLEOTIDE SEQUENCE [LARGE SCALE GENOMIC DNA]</scope>
    <source>
        <strain evidence="6 7">DSM 44749</strain>
    </source>
</reference>
<name>A0A852W9N2_PSEA5</name>
<dbReference type="Proteomes" id="UP000549695">
    <property type="component" value="Unassembled WGS sequence"/>
</dbReference>
<dbReference type="FunFam" id="3.40.50.720:FF:000084">
    <property type="entry name" value="Short-chain dehydrogenase reductase"/>
    <property type="match status" value="1"/>
</dbReference>
<keyword evidence="7" id="KW-1185">Reference proteome</keyword>
<evidence type="ECO:0000313" key="6">
    <source>
        <dbReference type="EMBL" id="NYG03015.1"/>
    </source>
</evidence>
<dbReference type="PRINTS" id="PR00080">
    <property type="entry name" value="SDRFAMILY"/>
</dbReference>
<dbReference type="PANTHER" id="PTHR24321">
    <property type="entry name" value="DEHYDROGENASES, SHORT CHAIN"/>
    <property type="match status" value="1"/>
</dbReference>
<sequence length="289" mass="29869">MSAASGGRLAGKVALITGGARGQGRSHAVRLAEEGADIVLVDHCAPVATAPYPTAEPADLEQTVKLVEELDRRVLAVRADVRDLSALQAAVTDTVAELGRLDIVVANAGIASYAPALEMAEDAWQEMIDINLTGAWKTVRAAAPAIVDGGRGGAIVLTSSVAGLMGFPNLAHYCAAKHGLVGLMKVLAVELAPHSIRVNTVHPTHVDTDMIQNPAIHSLFTGGAPGADRAMAAQAMKTMHALPIPFVDPVDISNAVVWLASEEARYVTGVALPVDGGITAPFKIPHDAG</sequence>
<dbReference type="InterPro" id="IPR023985">
    <property type="entry name" value="SDR_subfam_1"/>
</dbReference>
<evidence type="ECO:0000259" key="5">
    <source>
        <dbReference type="SMART" id="SM00822"/>
    </source>
</evidence>
<accession>A0A852W9N2</accession>
<protein>
    <submittedName>
        <fullName evidence="6">SDR family mycofactocin-dependent oxidoreductase</fullName>
    </submittedName>
</protein>
<keyword evidence="2" id="KW-0560">Oxidoreductase</keyword>
<evidence type="ECO:0000256" key="4">
    <source>
        <dbReference type="RuleBase" id="RU000363"/>
    </source>
</evidence>
<dbReference type="InterPro" id="IPR057326">
    <property type="entry name" value="KR_dom"/>
</dbReference>
<dbReference type="AlphaFoldDB" id="A0A852W9N2"/>
<dbReference type="SUPFAM" id="SSF51735">
    <property type="entry name" value="NAD(P)-binding Rossmann-fold domains"/>
    <property type="match status" value="1"/>
</dbReference>
<organism evidence="6 7">
    <name type="scientific">Pseudonocardia alni</name>
    <name type="common">Amycolata alni</name>
    <dbReference type="NCBI Taxonomy" id="33907"/>
    <lineage>
        <taxon>Bacteria</taxon>
        <taxon>Bacillati</taxon>
        <taxon>Actinomycetota</taxon>
        <taxon>Actinomycetes</taxon>
        <taxon>Pseudonocardiales</taxon>
        <taxon>Pseudonocardiaceae</taxon>
        <taxon>Pseudonocardia</taxon>
    </lineage>
</organism>
<dbReference type="GO" id="GO:0016491">
    <property type="term" value="F:oxidoreductase activity"/>
    <property type="evidence" value="ECO:0007669"/>
    <property type="project" value="UniProtKB-KW"/>
</dbReference>
<dbReference type="PANTHER" id="PTHR24321:SF8">
    <property type="entry name" value="ESTRADIOL 17-BETA-DEHYDROGENASE 8-RELATED"/>
    <property type="match status" value="1"/>
</dbReference>
<dbReference type="CDD" id="cd05233">
    <property type="entry name" value="SDR_c"/>
    <property type="match status" value="1"/>
</dbReference>
<keyword evidence="3" id="KW-0520">NAD</keyword>
<dbReference type="PRINTS" id="PR00081">
    <property type="entry name" value="GDHRDH"/>
</dbReference>
<comment type="similarity">
    <text evidence="1 4">Belongs to the short-chain dehydrogenases/reductases (SDR) family.</text>
</comment>
<dbReference type="InterPro" id="IPR036291">
    <property type="entry name" value="NAD(P)-bd_dom_sf"/>
</dbReference>
<evidence type="ECO:0000256" key="3">
    <source>
        <dbReference type="ARBA" id="ARBA00023027"/>
    </source>
</evidence>
<dbReference type="SMART" id="SM00822">
    <property type="entry name" value="PKS_KR"/>
    <property type="match status" value="1"/>
</dbReference>
<dbReference type="InterPro" id="IPR002347">
    <property type="entry name" value="SDR_fam"/>
</dbReference>
<gene>
    <name evidence="6" type="ORF">HDA37_003300</name>
</gene>
<dbReference type="RefSeq" id="WP_179761572.1">
    <property type="nucleotide sequence ID" value="NZ_BAAAJZ010000003.1"/>
</dbReference>
<proteinExistence type="inferred from homology"/>
<evidence type="ECO:0000313" key="7">
    <source>
        <dbReference type="Proteomes" id="UP000549695"/>
    </source>
</evidence>
<dbReference type="NCBIfam" id="TIGR03971">
    <property type="entry name" value="SDR_subfam_1"/>
    <property type="match status" value="1"/>
</dbReference>
<dbReference type="Gene3D" id="3.40.50.720">
    <property type="entry name" value="NAD(P)-binding Rossmann-like Domain"/>
    <property type="match status" value="1"/>
</dbReference>
<dbReference type="Pfam" id="PF00106">
    <property type="entry name" value="adh_short"/>
    <property type="match status" value="1"/>
</dbReference>
<dbReference type="InterPro" id="IPR020904">
    <property type="entry name" value="Sc_DH/Rdtase_CS"/>
</dbReference>
<feature type="domain" description="Ketoreductase" evidence="5">
    <location>
        <begin position="12"/>
        <end position="195"/>
    </location>
</feature>
<dbReference type="NCBIfam" id="NF009467">
    <property type="entry name" value="PRK12826.1-3"/>
    <property type="match status" value="1"/>
</dbReference>
<evidence type="ECO:0000256" key="2">
    <source>
        <dbReference type="ARBA" id="ARBA00023002"/>
    </source>
</evidence>
<comment type="caution">
    <text evidence="6">The sequence shown here is derived from an EMBL/GenBank/DDBJ whole genome shotgun (WGS) entry which is preliminary data.</text>
</comment>
<dbReference type="PROSITE" id="PS00061">
    <property type="entry name" value="ADH_SHORT"/>
    <property type="match status" value="1"/>
</dbReference>
<dbReference type="GeneID" id="98053028"/>
<evidence type="ECO:0000256" key="1">
    <source>
        <dbReference type="ARBA" id="ARBA00006484"/>
    </source>
</evidence>